<feature type="transmembrane region" description="Helical" evidence="1">
    <location>
        <begin position="23"/>
        <end position="43"/>
    </location>
</feature>
<dbReference type="AlphaFoldDB" id="A0A0D0BCU7"/>
<evidence type="ECO:0000313" key="3">
    <source>
        <dbReference type="Proteomes" id="UP000054485"/>
    </source>
</evidence>
<evidence type="ECO:0000313" key="2">
    <source>
        <dbReference type="EMBL" id="KIK41243.1"/>
    </source>
</evidence>
<protein>
    <submittedName>
        <fullName evidence="2">Uncharacterized protein</fullName>
    </submittedName>
</protein>
<keyword evidence="1" id="KW-0812">Transmembrane</keyword>
<keyword evidence="3" id="KW-1185">Reference proteome</keyword>
<evidence type="ECO:0000256" key="1">
    <source>
        <dbReference type="SAM" id="Phobius"/>
    </source>
</evidence>
<dbReference type="OrthoDB" id="10398320at2759"/>
<sequence>MPSSSSFLHHLRHPVPLAPETPVLLLILVLVFVTLLPCSELLFHHVCFHVLDNFFIVLAGVYGCCLGEDFNCDSALSVVC</sequence>
<proteinExistence type="predicted"/>
<organism evidence="2 3">
    <name type="scientific">Suillus luteus UH-Slu-Lm8-n1</name>
    <dbReference type="NCBI Taxonomy" id="930992"/>
    <lineage>
        <taxon>Eukaryota</taxon>
        <taxon>Fungi</taxon>
        <taxon>Dikarya</taxon>
        <taxon>Basidiomycota</taxon>
        <taxon>Agaricomycotina</taxon>
        <taxon>Agaricomycetes</taxon>
        <taxon>Agaricomycetidae</taxon>
        <taxon>Boletales</taxon>
        <taxon>Suillineae</taxon>
        <taxon>Suillaceae</taxon>
        <taxon>Suillus</taxon>
    </lineage>
</organism>
<reference evidence="3" key="2">
    <citation type="submission" date="2015-01" db="EMBL/GenBank/DDBJ databases">
        <title>Evolutionary Origins and Diversification of the Mycorrhizal Mutualists.</title>
        <authorList>
            <consortium name="DOE Joint Genome Institute"/>
            <consortium name="Mycorrhizal Genomics Consortium"/>
            <person name="Kohler A."/>
            <person name="Kuo A."/>
            <person name="Nagy L.G."/>
            <person name="Floudas D."/>
            <person name="Copeland A."/>
            <person name="Barry K.W."/>
            <person name="Cichocki N."/>
            <person name="Veneault-Fourrey C."/>
            <person name="LaButti K."/>
            <person name="Lindquist E.A."/>
            <person name="Lipzen A."/>
            <person name="Lundell T."/>
            <person name="Morin E."/>
            <person name="Murat C."/>
            <person name="Riley R."/>
            <person name="Ohm R."/>
            <person name="Sun H."/>
            <person name="Tunlid A."/>
            <person name="Henrissat B."/>
            <person name="Grigoriev I.V."/>
            <person name="Hibbett D.S."/>
            <person name="Martin F."/>
        </authorList>
    </citation>
    <scope>NUCLEOTIDE SEQUENCE [LARGE SCALE GENOMIC DNA]</scope>
    <source>
        <strain evidence="3">UH-Slu-Lm8-n1</strain>
    </source>
</reference>
<dbReference type="HOGENOM" id="CLU_2591358_0_0_1"/>
<accession>A0A0D0BCU7</accession>
<keyword evidence="1" id="KW-1133">Transmembrane helix</keyword>
<dbReference type="EMBL" id="KN835274">
    <property type="protein sequence ID" value="KIK41243.1"/>
    <property type="molecule type" value="Genomic_DNA"/>
</dbReference>
<dbReference type="InParanoid" id="A0A0D0BCU7"/>
<dbReference type="Proteomes" id="UP000054485">
    <property type="component" value="Unassembled WGS sequence"/>
</dbReference>
<reference evidence="2 3" key="1">
    <citation type="submission" date="2014-04" db="EMBL/GenBank/DDBJ databases">
        <authorList>
            <consortium name="DOE Joint Genome Institute"/>
            <person name="Kuo A."/>
            <person name="Ruytinx J."/>
            <person name="Rineau F."/>
            <person name="Colpaert J."/>
            <person name="Kohler A."/>
            <person name="Nagy L.G."/>
            <person name="Floudas D."/>
            <person name="Copeland A."/>
            <person name="Barry K.W."/>
            <person name="Cichocki N."/>
            <person name="Veneault-Fourrey C."/>
            <person name="LaButti K."/>
            <person name="Lindquist E.A."/>
            <person name="Lipzen A."/>
            <person name="Lundell T."/>
            <person name="Morin E."/>
            <person name="Murat C."/>
            <person name="Sun H."/>
            <person name="Tunlid A."/>
            <person name="Henrissat B."/>
            <person name="Grigoriev I.V."/>
            <person name="Hibbett D.S."/>
            <person name="Martin F."/>
            <person name="Nordberg H.P."/>
            <person name="Cantor M.N."/>
            <person name="Hua S.X."/>
        </authorList>
    </citation>
    <scope>NUCLEOTIDE SEQUENCE [LARGE SCALE GENOMIC DNA]</scope>
    <source>
        <strain evidence="2 3">UH-Slu-Lm8-n1</strain>
    </source>
</reference>
<name>A0A0D0BCU7_9AGAM</name>
<gene>
    <name evidence="2" type="ORF">CY34DRAFT_218932</name>
</gene>
<keyword evidence="1" id="KW-0472">Membrane</keyword>